<protein>
    <submittedName>
        <fullName evidence="1">Uncharacterized protein</fullName>
    </submittedName>
</protein>
<organism evidence="1 2">
    <name type="scientific">Mycolicibacterium conceptionense</name>
    <dbReference type="NCBI Taxonomy" id="451644"/>
    <lineage>
        <taxon>Bacteria</taxon>
        <taxon>Bacillati</taxon>
        <taxon>Actinomycetota</taxon>
        <taxon>Actinomycetes</taxon>
        <taxon>Mycobacteriales</taxon>
        <taxon>Mycobacteriaceae</taxon>
        <taxon>Mycolicibacterium</taxon>
    </lineage>
</organism>
<name>A0A0U1DWF6_9MYCO</name>
<proteinExistence type="predicted"/>
<evidence type="ECO:0000313" key="1">
    <source>
        <dbReference type="EMBL" id="CQD23779.1"/>
    </source>
</evidence>
<reference evidence="1 2" key="1">
    <citation type="submission" date="2015-03" db="EMBL/GenBank/DDBJ databases">
        <authorList>
            <person name="Murphy D."/>
        </authorList>
    </citation>
    <scope>NUCLEOTIDE SEQUENCE [LARGE SCALE GENOMIC DNA]</scope>
    <source>
        <strain evidence="1 2">D16</strain>
    </source>
</reference>
<dbReference type="Proteomes" id="UP000182227">
    <property type="component" value="Unassembled WGS sequence"/>
</dbReference>
<gene>
    <name evidence="1" type="ORF">BN970_06130</name>
</gene>
<accession>A0A0U1DWF6</accession>
<evidence type="ECO:0000313" key="2">
    <source>
        <dbReference type="Proteomes" id="UP000182227"/>
    </source>
</evidence>
<sequence>MLITPAGKSVCSAMIWRRRGRPRRVGRRLEDQGVARRQGRADLGQVDLVREVPRGDGADHADRLAGDLAVGWDALRGGVAEIGCPLVVLGGVGREGQIVDRAFQLGARSEHAGGADLGDRQFPQFLDIFAQRIAQLAQAVHPQRVVRRPVGVVERPTGRLDGIAHVLGVRVGRNAEHLLGGGVDGLEYAATAGDELAVDKQLTLAIGQYRHR</sequence>
<dbReference type="EMBL" id="CTEF01000006">
    <property type="protein sequence ID" value="CQD23779.1"/>
    <property type="molecule type" value="Genomic_DNA"/>
</dbReference>
<dbReference type="AlphaFoldDB" id="A0A0U1DWF6"/>